<feature type="transmembrane region" description="Helical" evidence="8">
    <location>
        <begin position="450"/>
        <end position="468"/>
    </location>
</feature>
<evidence type="ECO:0000259" key="9">
    <source>
        <dbReference type="PROSITE" id="PS50046"/>
    </source>
</evidence>
<dbReference type="InterPro" id="IPR003661">
    <property type="entry name" value="HisK_dim/P_dom"/>
</dbReference>
<dbReference type="EC" id="2.7.13.3" evidence="3"/>
<dbReference type="PROSITE" id="PS50046">
    <property type="entry name" value="PHYTOCHROME_2"/>
    <property type="match status" value="1"/>
</dbReference>
<dbReference type="InterPro" id="IPR003018">
    <property type="entry name" value="GAF"/>
</dbReference>
<dbReference type="SUPFAM" id="SSF55874">
    <property type="entry name" value="ATPase domain of HSP90 chaperone/DNA topoisomerase II/histidine kinase"/>
    <property type="match status" value="1"/>
</dbReference>
<dbReference type="SUPFAM" id="SSF55781">
    <property type="entry name" value="GAF domain-like"/>
    <property type="match status" value="2"/>
</dbReference>
<dbReference type="InterPro" id="IPR005467">
    <property type="entry name" value="His_kinase_dom"/>
</dbReference>
<evidence type="ECO:0000256" key="4">
    <source>
        <dbReference type="ARBA" id="ARBA00022553"/>
    </source>
</evidence>
<keyword evidence="8" id="KW-0472">Membrane</keyword>
<protein>
    <recommendedName>
        <fullName evidence="3">histidine kinase</fullName>
        <ecNumber evidence="3">2.7.13.3</ecNumber>
    </recommendedName>
</protein>
<keyword evidence="8" id="KW-0812">Transmembrane</keyword>
<evidence type="ECO:0000256" key="7">
    <source>
        <dbReference type="ARBA" id="ARBA00023012"/>
    </source>
</evidence>
<dbReference type="InterPro" id="IPR003594">
    <property type="entry name" value="HATPase_dom"/>
</dbReference>
<organism evidence="11">
    <name type="scientific">Oscillatoriales cyanobacterium SpSt-418</name>
    <dbReference type="NCBI Taxonomy" id="2282169"/>
    <lineage>
        <taxon>Bacteria</taxon>
        <taxon>Bacillati</taxon>
        <taxon>Cyanobacteriota</taxon>
        <taxon>Cyanophyceae</taxon>
        <taxon>Oscillatoriophycideae</taxon>
        <taxon>Oscillatoriales</taxon>
    </lineage>
</organism>
<keyword evidence="5" id="KW-0808">Transferase</keyword>
<feature type="domain" description="Phytochrome chromophore attachment site" evidence="9">
    <location>
        <begin position="581"/>
        <end position="717"/>
    </location>
</feature>
<keyword evidence="7" id="KW-0902">Two-component regulatory system</keyword>
<feature type="transmembrane region" description="Helical" evidence="8">
    <location>
        <begin position="102"/>
        <end position="124"/>
    </location>
</feature>
<evidence type="ECO:0000256" key="5">
    <source>
        <dbReference type="ARBA" id="ARBA00022679"/>
    </source>
</evidence>
<dbReference type="SMART" id="SM00388">
    <property type="entry name" value="HisKA"/>
    <property type="match status" value="1"/>
</dbReference>
<dbReference type="InterPro" id="IPR016132">
    <property type="entry name" value="Phyto_chromo_attachment"/>
</dbReference>
<evidence type="ECO:0000259" key="10">
    <source>
        <dbReference type="PROSITE" id="PS50109"/>
    </source>
</evidence>
<evidence type="ECO:0000256" key="8">
    <source>
        <dbReference type="SAM" id="Phobius"/>
    </source>
</evidence>
<dbReference type="InterPro" id="IPR036097">
    <property type="entry name" value="HisK_dim/P_sf"/>
</dbReference>
<dbReference type="InterPro" id="IPR036890">
    <property type="entry name" value="HATPase_C_sf"/>
</dbReference>
<keyword evidence="6" id="KW-0418">Kinase</keyword>
<dbReference type="SMART" id="SM00387">
    <property type="entry name" value="HATPase_c"/>
    <property type="match status" value="1"/>
</dbReference>
<dbReference type="GO" id="GO:0009927">
    <property type="term" value="F:histidine phosphotransfer kinase activity"/>
    <property type="evidence" value="ECO:0007669"/>
    <property type="project" value="TreeGrafter"/>
</dbReference>
<name>A0A7C3KF15_9CYAN</name>
<dbReference type="EMBL" id="DSRU01000229">
    <property type="protein sequence ID" value="HFM99166.1"/>
    <property type="molecule type" value="Genomic_DNA"/>
</dbReference>
<dbReference type="AlphaFoldDB" id="A0A7C3KF15"/>
<dbReference type="PANTHER" id="PTHR43047">
    <property type="entry name" value="TWO-COMPONENT HISTIDINE PROTEIN KINASE"/>
    <property type="match status" value="1"/>
</dbReference>
<dbReference type="SUPFAM" id="SSF47384">
    <property type="entry name" value="Homodimeric domain of signal transducing histidine kinase"/>
    <property type="match status" value="1"/>
</dbReference>
<dbReference type="Pfam" id="PF01590">
    <property type="entry name" value="GAF"/>
    <property type="match status" value="2"/>
</dbReference>
<dbReference type="GO" id="GO:0000155">
    <property type="term" value="F:phosphorelay sensor kinase activity"/>
    <property type="evidence" value="ECO:0007669"/>
    <property type="project" value="InterPro"/>
</dbReference>
<feature type="domain" description="Histidine kinase" evidence="10">
    <location>
        <begin position="934"/>
        <end position="1159"/>
    </location>
</feature>
<comment type="similarity">
    <text evidence="2">In the N-terminal section; belongs to the phytochrome family.</text>
</comment>
<dbReference type="Gene3D" id="3.30.450.40">
    <property type="match status" value="2"/>
</dbReference>
<accession>A0A7C3KF15</accession>
<dbReference type="CDD" id="cd18773">
    <property type="entry name" value="PDC1_HK_sensor"/>
    <property type="match status" value="1"/>
</dbReference>
<reference evidence="11" key="1">
    <citation type="journal article" date="2020" name="mSystems">
        <title>Genome- and Community-Level Interaction Insights into Carbon Utilization and Element Cycling Functions of Hydrothermarchaeota in Hydrothermal Sediment.</title>
        <authorList>
            <person name="Zhou Z."/>
            <person name="Liu Y."/>
            <person name="Xu W."/>
            <person name="Pan J."/>
            <person name="Luo Z.H."/>
            <person name="Li M."/>
        </authorList>
    </citation>
    <scope>NUCLEOTIDE SEQUENCE [LARGE SCALE GENOMIC DNA]</scope>
    <source>
        <strain evidence="11">SpSt-418</strain>
    </source>
</reference>
<proteinExistence type="inferred from homology"/>
<comment type="catalytic activity">
    <reaction evidence="1">
        <text>ATP + protein L-histidine = ADP + protein N-phospho-L-histidine.</text>
        <dbReference type="EC" id="2.7.13.3"/>
    </reaction>
</comment>
<dbReference type="Pfam" id="PF02518">
    <property type="entry name" value="HATPase_c"/>
    <property type="match status" value="1"/>
</dbReference>
<evidence type="ECO:0000256" key="2">
    <source>
        <dbReference type="ARBA" id="ARBA00006402"/>
    </source>
</evidence>
<dbReference type="GO" id="GO:0005886">
    <property type="term" value="C:plasma membrane"/>
    <property type="evidence" value="ECO:0007669"/>
    <property type="project" value="TreeGrafter"/>
</dbReference>
<dbReference type="PROSITE" id="PS50109">
    <property type="entry name" value="HIS_KIN"/>
    <property type="match status" value="1"/>
</dbReference>
<dbReference type="Gene3D" id="1.10.287.130">
    <property type="match status" value="1"/>
</dbReference>
<dbReference type="Gene3D" id="6.10.340.10">
    <property type="match status" value="1"/>
</dbReference>
<feature type="transmembrane region" description="Helical" evidence="8">
    <location>
        <begin position="35"/>
        <end position="61"/>
    </location>
</feature>
<evidence type="ECO:0000313" key="11">
    <source>
        <dbReference type="EMBL" id="HFM99166.1"/>
    </source>
</evidence>
<dbReference type="CDD" id="cd00082">
    <property type="entry name" value="HisKA"/>
    <property type="match status" value="1"/>
</dbReference>
<evidence type="ECO:0000256" key="1">
    <source>
        <dbReference type="ARBA" id="ARBA00000085"/>
    </source>
</evidence>
<feature type="transmembrane region" description="Helical" evidence="8">
    <location>
        <begin position="175"/>
        <end position="194"/>
    </location>
</feature>
<dbReference type="Gene3D" id="3.30.565.10">
    <property type="entry name" value="Histidine kinase-like ATPase, C-terminal domain"/>
    <property type="match status" value="1"/>
</dbReference>
<comment type="caution">
    <text evidence="11">The sequence shown here is derived from an EMBL/GenBank/DDBJ whole genome shotgun (WGS) entry which is preliminary data.</text>
</comment>
<dbReference type="InterPro" id="IPR004358">
    <property type="entry name" value="Sig_transdc_His_kin-like_C"/>
</dbReference>
<dbReference type="SMART" id="SM00065">
    <property type="entry name" value="GAF"/>
    <property type="match status" value="2"/>
</dbReference>
<dbReference type="PRINTS" id="PR00344">
    <property type="entry name" value="BCTRLSENSOR"/>
</dbReference>
<keyword evidence="8" id="KW-1133">Transmembrane helix</keyword>
<gene>
    <name evidence="11" type="ORF">ENR64_15685</name>
</gene>
<dbReference type="PANTHER" id="PTHR43047:SF72">
    <property type="entry name" value="OSMOSENSING HISTIDINE PROTEIN KINASE SLN1"/>
    <property type="match status" value="1"/>
</dbReference>
<feature type="transmembrane region" description="Helical" evidence="8">
    <location>
        <begin position="136"/>
        <end position="155"/>
    </location>
</feature>
<keyword evidence="4" id="KW-0597">Phosphoprotein</keyword>
<dbReference type="InterPro" id="IPR029016">
    <property type="entry name" value="GAF-like_dom_sf"/>
</dbReference>
<feature type="transmembrane region" description="Helical" evidence="8">
    <location>
        <begin position="12"/>
        <end position="29"/>
    </location>
</feature>
<evidence type="ECO:0000256" key="6">
    <source>
        <dbReference type="ARBA" id="ARBA00022777"/>
    </source>
</evidence>
<sequence>MKWLHRRDIGGLLLLLGAAILGNYFRWTLFFNIDFLLGGIAVWLIICLYGTSWGTLASFVASTYTYFLWHHPYSIITFTLEALFVGWLLHHRKTANIVLLDGIFWLFIGMPLVWLFYFFILDVGQEQALIILLKQPINGIFNALVASLLLTHLPIHHWVNRPPTRHPLSLQQTLFNLLVAFVSIPILILIILAARQVTSDIITQANLEVSAISRYVTVEIKPWYNRHLAVVSQLARLAGTTSEDEFAKTVEFVQTAFPEFRHFYILDQAGNLRRDFNLFAVGPEINWQEKYYFKQLQQANQPRLFLLVSPADPTETSALFGVSILQNGKIAGALLGEMNLDVINTQLQSNLVGQNLALSLLASNQVVAASTEQEWIGKPAFDWKQNGRIEPISDSVFQWLPTNHPLVLVQWRNSFFVQETQVDPSFSWTLRVQLAAATYVSEIEQKYTRYLATLLLVMLLALFVANLISRQLNQPLLQLAEVSTNLPQKLLDKEPVHWTRSQITEFALLIQNFRSMALSLQQKFGEVYQMNLALEQRVQQRTQALQESNAALREQQQFTQQIAERQQLMISIAQRIRQTLDLDQINQSTVVEVRRLLQTDRVIVYRFAPDWSGTIIAESVTAEWKPLLGEQITDSYFVNTGGKLYAEGQVIAHEDVYTANLDPCHLAFLEERQVRAKLVVPILQDECLWGLLVAHHCRSPRPWDPLDIELLQQLATQLSIAIQQSELFHQVQILNANLENQVQERTGELQQALEFSSLLKRITEQIRDSLDEQQILQKVVQELTITIKADCCDTALYNSERTTTTIQYEHSQDRTTFKRETFRIADSSDPNLYIQLFQGLSIHFCLIQQNVIRPEQTRKSILACPIADNQGVLGDLWLFKPDSEWFSEREIHLVQQVAIQCAIALRQSRLYQAAQAQVQELERLNQLKDDFLSTVSHELRSPMSSIKMATQMLEINLSQLGILSDEANLVKRYFKILQEEGQREINLINDLLDLARLDAGSEPLSPLEIQLQFYIPHISETFAARMQQQQQHFILQIPEDLPPITTDLRYLERILTELLHNACKYTPHGETIKVSAEATPDAIEICVSNSGTEISPLECDRIFDKFYRIPNNDPWKHGGTGLGLALVKGMLQQLGGTITVSSHSQPSTTSFTIRLLRSCTSFNKGLPKKEKSERKGVIKI</sequence>
<evidence type="ECO:0000256" key="3">
    <source>
        <dbReference type="ARBA" id="ARBA00012438"/>
    </source>
</evidence>
<dbReference type="Pfam" id="PF00512">
    <property type="entry name" value="HisKA"/>
    <property type="match status" value="1"/>
</dbReference>
<feature type="transmembrane region" description="Helical" evidence="8">
    <location>
        <begin position="73"/>
        <end position="90"/>
    </location>
</feature>